<reference evidence="1 2" key="1">
    <citation type="journal article" date="2023" name="Plants (Basel)">
        <title>Bridging the Gap: Combining Genomics and Transcriptomics Approaches to Understand Stylosanthes scabra, an Orphan Legume from the Brazilian Caatinga.</title>
        <authorList>
            <person name="Ferreira-Neto J.R.C."/>
            <person name="da Silva M.D."/>
            <person name="Binneck E."/>
            <person name="de Melo N.F."/>
            <person name="da Silva R.H."/>
            <person name="de Melo A.L.T.M."/>
            <person name="Pandolfi V."/>
            <person name="Bustamante F.O."/>
            <person name="Brasileiro-Vidal A.C."/>
            <person name="Benko-Iseppon A.M."/>
        </authorList>
    </citation>
    <scope>NUCLEOTIDE SEQUENCE [LARGE SCALE GENOMIC DNA]</scope>
    <source>
        <tissue evidence="1">Leaves</tissue>
    </source>
</reference>
<evidence type="ECO:0000313" key="2">
    <source>
        <dbReference type="Proteomes" id="UP001341840"/>
    </source>
</evidence>
<accession>A0ABU6TNX8</accession>
<evidence type="ECO:0000313" key="1">
    <source>
        <dbReference type="EMBL" id="MED6150224.1"/>
    </source>
</evidence>
<sequence length="225" mass="25950">MKRSQEEENRAPCDCTYASCVLMVPWEHPGRLSAQLVCTHSSVVRPHESEENVDFYLNDAASRPVADSSKLELKIEDHFWSRKEFGLQLRYENREQIKQKQATTIKWSSGGVSPYPKVLGRDAELTASKVALFLPSIVFSDQQLMYVRIDSGYSLDVMPKSWQCVRMSPWVHTHRHLNWPPRFFRDFLVPRALFIDFHSGLILSNPKTLAQTNQGIERNGKQLNT</sequence>
<gene>
    <name evidence="1" type="ORF">PIB30_070335</name>
</gene>
<comment type="caution">
    <text evidence="1">The sequence shown here is derived from an EMBL/GenBank/DDBJ whole genome shotgun (WGS) entry which is preliminary data.</text>
</comment>
<name>A0ABU6TNX8_9FABA</name>
<proteinExistence type="predicted"/>
<dbReference type="EMBL" id="JASCZI010091411">
    <property type="protein sequence ID" value="MED6150224.1"/>
    <property type="molecule type" value="Genomic_DNA"/>
</dbReference>
<keyword evidence="2" id="KW-1185">Reference proteome</keyword>
<dbReference type="Proteomes" id="UP001341840">
    <property type="component" value="Unassembled WGS sequence"/>
</dbReference>
<protein>
    <submittedName>
        <fullName evidence="1">Uncharacterized protein</fullName>
    </submittedName>
</protein>
<organism evidence="1 2">
    <name type="scientific">Stylosanthes scabra</name>
    <dbReference type="NCBI Taxonomy" id="79078"/>
    <lineage>
        <taxon>Eukaryota</taxon>
        <taxon>Viridiplantae</taxon>
        <taxon>Streptophyta</taxon>
        <taxon>Embryophyta</taxon>
        <taxon>Tracheophyta</taxon>
        <taxon>Spermatophyta</taxon>
        <taxon>Magnoliopsida</taxon>
        <taxon>eudicotyledons</taxon>
        <taxon>Gunneridae</taxon>
        <taxon>Pentapetalae</taxon>
        <taxon>rosids</taxon>
        <taxon>fabids</taxon>
        <taxon>Fabales</taxon>
        <taxon>Fabaceae</taxon>
        <taxon>Papilionoideae</taxon>
        <taxon>50 kb inversion clade</taxon>
        <taxon>dalbergioids sensu lato</taxon>
        <taxon>Dalbergieae</taxon>
        <taxon>Pterocarpus clade</taxon>
        <taxon>Stylosanthes</taxon>
    </lineage>
</organism>